<evidence type="ECO:0000256" key="3">
    <source>
        <dbReference type="ARBA" id="ARBA00022722"/>
    </source>
</evidence>
<evidence type="ECO:0000256" key="4">
    <source>
        <dbReference type="ARBA" id="ARBA00022723"/>
    </source>
</evidence>
<dbReference type="CDD" id="cd18740">
    <property type="entry name" value="PIN_VapC4-5_FitB-like"/>
    <property type="match status" value="1"/>
</dbReference>
<dbReference type="Pfam" id="PF01850">
    <property type="entry name" value="PIN"/>
    <property type="match status" value="1"/>
</dbReference>
<dbReference type="Gene3D" id="3.40.50.1010">
    <property type="entry name" value="5'-nuclease"/>
    <property type="match status" value="1"/>
</dbReference>
<dbReference type="InterPro" id="IPR029060">
    <property type="entry name" value="PIN-like_dom_sf"/>
</dbReference>
<keyword evidence="8" id="KW-0800">Toxin</keyword>
<keyword evidence="11" id="KW-1185">Reference proteome</keyword>
<evidence type="ECO:0000259" key="9">
    <source>
        <dbReference type="Pfam" id="PF01850"/>
    </source>
</evidence>
<organism evidence="10 11">
    <name type="scientific">Parachitinimonas caeni</name>
    <dbReference type="NCBI Taxonomy" id="3031301"/>
    <lineage>
        <taxon>Bacteria</taxon>
        <taxon>Pseudomonadati</taxon>
        <taxon>Pseudomonadota</taxon>
        <taxon>Betaproteobacteria</taxon>
        <taxon>Neisseriales</taxon>
        <taxon>Chitinibacteraceae</taxon>
        <taxon>Parachitinimonas</taxon>
    </lineage>
</organism>
<dbReference type="EC" id="3.1.-.-" evidence="8"/>
<evidence type="ECO:0000313" key="10">
    <source>
        <dbReference type="EMBL" id="MDK2124137.1"/>
    </source>
</evidence>
<feature type="binding site" evidence="8">
    <location>
        <position position="7"/>
    </location>
    <ligand>
        <name>Mg(2+)</name>
        <dbReference type="ChEBI" id="CHEBI:18420"/>
    </ligand>
</feature>
<sequence length="132" mass="14482">MTRYLLDTNTLSHLIRQQPAVCQRLQSVPMAALCISAITEGELRFGLARRPEATRLHAAVAELLKRLDVLPWDSSAARHYGNLRAALEQQGKTVAPLDLLIASHAAAVGAVLVSNDQVFGQVTGLVWEDWTR</sequence>
<dbReference type="PANTHER" id="PTHR33653">
    <property type="entry name" value="RIBONUCLEASE VAPC2"/>
    <property type="match status" value="1"/>
</dbReference>
<evidence type="ECO:0000256" key="2">
    <source>
        <dbReference type="ARBA" id="ARBA00022649"/>
    </source>
</evidence>
<dbReference type="InterPro" id="IPR050556">
    <property type="entry name" value="Type_II_TA_system_RNase"/>
</dbReference>
<reference evidence="10" key="1">
    <citation type="submission" date="2023-03" db="EMBL/GenBank/DDBJ databases">
        <title>Chitinimonas shenzhenensis gen. nov., sp. nov., a novel member of family Burkholderiaceae isolated from activated sludge collected in Shen Zhen, China.</title>
        <authorList>
            <person name="Wang X."/>
        </authorList>
    </citation>
    <scope>NUCLEOTIDE SEQUENCE</scope>
    <source>
        <strain evidence="10">DQS-5</strain>
    </source>
</reference>
<comment type="cofactor">
    <cofactor evidence="1 8">
        <name>Mg(2+)</name>
        <dbReference type="ChEBI" id="CHEBI:18420"/>
    </cofactor>
</comment>
<evidence type="ECO:0000256" key="1">
    <source>
        <dbReference type="ARBA" id="ARBA00001946"/>
    </source>
</evidence>
<accession>A0ABT7DZS3</accession>
<evidence type="ECO:0000256" key="7">
    <source>
        <dbReference type="ARBA" id="ARBA00038093"/>
    </source>
</evidence>
<evidence type="ECO:0000256" key="5">
    <source>
        <dbReference type="ARBA" id="ARBA00022801"/>
    </source>
</evidence>
<keyword evidence="5 8" id="KW-0378">Hydrolase</keyword>
<comment type="similarity">
    <text evidence="7 8">Belongs to the PINc/VapC protein family.</text>
</comment>
<comment type="function">
    <text evidence="8">Toxic component of a toxin-antitoxin (TA) system. An RNase.</text>
</comment>
<evidence type="ECO:0000313" key="11">
    <source>
        <dbReference type="Proteomes" id="UP001172778"/>
    </source>
</evidence>
<comment type="caution">
    <text evidence="10">The sequence shown here is derived from an EMBL/GenBank/DDBJ whole genome shotgun (WGS) entry which is preliminary data.</text>
</comment>
<gene>
    <name evidence="8" type="primary">vapC</name>
    <name evidence="10" type="ORF">PZA18_08765</name>
</gene>
<dbReference type="HAMAP" id="MF_00265">
    <property type="entry name" value="VapC_Nob1"/>
    <property type="match status" value="1"/>
</dbReference>
<protein>
    <recommendedName>
        <fullName evidence="8">Ribonuclease VapC</fullName>
        <shortName evidence="8">RNase VapC</shortName>
        <ecNumber evidence="8">3.1.-.-</ecNumber>
    </recommendedName>
    <alternativeName>
        <fullName evidence="8">Toxin VapC</fullName>
    </alternativeName>
</protein>
<keyword evidence="6 8" id="KW-0460">Magnesium</keyword>
<keyword evidence="4 8" id="KW-0479">Metal-binding</keyword>
<proteinExistence type="inferred from homology"/>
<dbReference type="EMBL" id="JARRAF010000008">
    <property type="protein sequence ID" value="MDK2124137.1"/>
    <property type="molecule type" value="Genomic_DNA"/>
</dbReference>
<dbReference type="PANTHER" id="PTHR33653:SF1">
    <property type="entry name" value="RIBONUCLEASE VAPC2"/>
    <property type="match status" value="1"/>
</dbReference>
<keyword evidence="2 8" id="KW-1277">Toxin-antitoxin system</keyword>
<dbReference type="SUPFAM" id="SSF88723">
    <property type="entry name" value="PIN domain-like"/>
    <property type="match status" value="1"/>
</dbReference>
<feature type="binding site" evidence="8">
    <location>
        <position position="98"/>
    </location>
    <ligand>
        <name>Mg(2+)</name>
        <dbReference type="ChEBI" id="CHEBI:18420"/>
    </ligand>
</feature>
<evidence type="ECO:0000256" key="6">
    <source>
        <dbReference type="ARBA" id="ARBA00022842"/>
    </source>
</evidence>
<dbReference type="InterPro" id="IPR022907">
    <property type="entry name" value="VapC_family"/>
</dbReference>
<dbReference type="Proteomes" id="UP001172778">
    <property type="component" value="Unassembled WGS sequence"/>
</dbReference>
<dbReference type="InterPro" id="IPR002716">
    <property type="entry name" value="PIN_dom"/>
</dbReference>
<evidence type="ECO:0000256" key="8">
    <source>
        <dbReference type="HAMAP-Rule" id="MF_00265"/>
    </source>
</evidence>
<feature type="domain" description="PIN" evidence="9">
    <location>
        <begin position="4"/>
        <end position="123"/>
    </location>
</feature>
<name>A0ABT7DZS3_9NEIS</name>
<keyword evidence="3 8" id="KW-0540">Nuclease</keyword>
<dbReference type="RefSeq" id="WP_284100447.1">
    <property type="nucleotide sequence ID" value="NZ_JARRAF010000008.1"/>
</dbReference>